<reference evidence="2 3" key="1">
    <citation type="submission" date="2020-03" db="EMBL/GenBank/DDBJ databases">
        <title>Genomic Encyclopedia of Type Strains, Phase IV (KMG-IV): sequencing the most valuable type-strain genomes for metagenomic binning, comparative biology and taxonomic classification.</title>
        <authorList>
            <person name="Goeker M."/>
        </authorList>
    </citation>
    <scope>NUCLEOTIDE SEQUENCE [LARGE SCALE GENOMIC DNA]</scope>
    <source>
        <strain evidence="2 3">DSM 16846</strain>
    </source>
</reference>
<evidence type="ECO:0000313" key="3">
    <source>
        <dbReference type="Proteomes" id="UP000558192"/>
    </source>
</evidence>
<dbReference type="EMBL" id="JAATJC010000001">
    <property type="protein sequence ID" value="NJC04504.1"/>
    <property type="molecule type" value="Genomic_DNA"/>
</dbReference>
<sequence length="329" mass="37087">MTLVGSGQARDDRAYQFIHVPAASRERFERWPTMPFLRHHFMYEELTFAAGLLHLPAMATTDVTVTCSFPYVNWALRRPRRGGRPPHVFVTQNGDWAPRGEGPEPSLFSCEGLICTNPLYFERNRGRWNSCLIPNGVDPLRFSPGPARRAELGLPVDRKIVLMVSALEPGKRVLEAIESFADVPNAMLVVAGDGPLRSDVDQLADRLIPGRFMRATFRHEQMPDLYRSADVFLHTKIRESFGNVYVEALSCGTPIVAHDDEVARWILEDHAVLVDTESKAKLSAAIRQTLDLGQRSDAANWAHERYSWKVIARRYSEFLESVAATNGRS</sequence>
<dbReference type="Pfam" id="PF00534">
    <property type="entry name" value="Glycos_transf_1"/>
    <property type="match status" value="1"/>
</dbReference>
<gene>
    <name evidence="2" type="ORF">GGQ97_000297</name>
</gene>
<dbReference type="InterPro" id="IPR001296">
    <property type="entry name" value="Glyco_trans_1"/>
</dbReference>
<dbReference type="Gene3D" id="3.40.50.2000">
    <property type="entry name" value="Glycogen Phosphorylase B"/>
    <property type="match status" value="2"/>
</dbReference>
<keyword evidence="3" id="KW-1185">Reference proteome</keyword>
<dbReference type="CDD" id="cd03801">
    <property type="entry name" value="GT4_PimA-like"/>
    <property type="match status" value="1"/>
</dbReference>
<proteinExistence type="predicted"/>
<accession>A0A7X5Y3L0</accession>
<protein>
    <submittedName>
        <fullName evidence="2">Glycosyltransferase involved in cell wall biosynthesis</fullName>
    </submittedName>
</protein>
<dbReference type="Proteomes" id="UP000558192">
    <property type="component" value="Unassembled WGS sequence"/>
</dbReference>
<dbReference type="GO" id="GO:0016757">
    <property type="term" value="F:glycosyltransferase activity"/>
    <property type="evidence" value="ECO:0007669"/>
    <property type="project" value="InterPro"/>
</dbReference>
<dbReference type="SUPFAM" id="SSF53756">
    <property type="entry name" value="UDP-Glycosyltransferase/glycogen phosphorylase"/>
    <property type="match status" value="1"/>
</dbReference>
<evidence type="ECO:0000313" key="2">
    <source>
        <dbReference type="EMBL" id="NJC04504.1"/>
    </source>
</evidence>
<dbReference type="AlphaFoldDB" id="A0A7X5Y3L0"/>
<name>A0A7X5Y3L0_9SPHN</name>
<evidence type="ECO:0000259" key="1">
    <source>
        <dbReference type="Pfam" id="PF00534"/>
    </source>
</evidence>
<organism evidence="2 3">
    <name type="scientific">Sphingomonas kaistensis</name>
    <dbReference type="NCBI Taxonomy" id="298708"/>
    <lineage>
        <taxon>Bacteria</taxon>
        <taxon>Pseudomonadati</taxon>
        <taxon>Pseudomonadota</taxon>
        <taxon>Alphaproteobacteria</taxon>
        <taxon>Sphingomonadales</taxon>
        <taxon>Sphingomonadaceae</taxon>
        <taxon>Sphingomonas</taxon>
    </lineage>
</organism>
<dbReference type="PANTHER" id="PTHR12526">
    <property type="entry name" value="GLYCOSYLTRANSFERASE"/>
    <property type="match status" value="1"/>
</dbReference>
<keyword evidence="2" id="KW-0808">Transferase</keyword>
<comment type="caution">
    <text evidence="2">The sequence shown here is derived from an EMBL/GenBank/DDBJ whole genome shotgun (WGS) entry which is preliminary data.</text>
</comment>
<dbReference type="RefSeq" id="WP_209022768.1">
    <property type="nucleotide sequence ID" value="NZ_JAATJC010000001.1"/>
</dbReference>
<feature type="domain" description="Glycosyl transferase family 1" evidence="1">
    <location>
        <begin position="149"/>
        <end position="294"/>
    </location>
</feature>